<evidence type="ECO:0000256" key="1">
    <source>
        <dbReference type="SAM" id="MobiDB-lite"/>
    </source>
</evidence>
<dbReference type="Proteomes" id="UP000765509">
    <property type="component" value="Unassembled WGS sequence"/>
</dbReference>
<evidence type="ECO:0000313" key="2">
    <source>
        <dbReference type="EMBL" id="MBW0486373.1"/>
    </source>
</evidence>
<comment type="caution">
    <text evidence="2">The sequence shown here is derived from an EMBL/GenBank/DDBJ whole genome shotgun (WGS) entry which is preliminary data.</text>
</comment>
<feature type="region of interest" description="Disordered" evidence="1">
    <location>
        <begin position="1"/>
        <end position="37"/>
    </location>
</feature>
<accession>A0A9Q3CP43</accession>
<dbReference type="EMBL" id="AVOT02008619">
    <property type="protein sequence ID" value="MBW0486373.1"/>
    <property type="molecule type" value="Genomic_DNA"/>
</dbReference>
<proteinExistence type="predicted"/>
<evidence type="ECO:0000313" key="3">
    <source>
        <dbReference type="Proteomes" id="UP000765509"/>
    </source>
</evidence>
<feature type="compositionally biased region" description="Low complexity" evidence="1">
    <location>
        <begin position="1"/>
        <end position="16"/>
    </location>
</feature>
<name>A0A9Q3CP43_9BASI</name>
<gene>
    <name evidence="2" type="ORF">O181_026088</name>
</gene>
<protein>
    <submittedName>
        <fullName evidence="2">Uncharacterized protein</fullName>
    </submittedName>
</protein>
<keyword evidence="3" id="KW-1185">Reference proteome</keyword>
<reference evidence="2" key="1">
    <citation type="submission" date="2021-03" db="EMBL/GenBank/DDBJ databases">
        <title>Draft genome sequence of rust myrtle Austropuccinia psidii MF-1, a brazilian biotype.</title>
        <authorList>
            <person name="Quecine M.C."/>
            <person name="Pachon D.M.R."/>
            <person name="Bonatelli M.L."/>
            <person name="Correr F.H."/>
            <person name="Franceschini L.M."/>
            <person name="Leite T.F."/>
            <person name="Margarido G.R.A."/>
            <person name="Almeida C.A."/>
            <person name="Ferrarezi J.A."/>
            <person name="Labate C.A."/>
        </authorList>
    </citation>
    <scope>NUCLEOTIDE SEQUENCE</scope>
    <source>
        <strain evidence="2">MF-1</strain>
    </source>
</reference>
<organism evidence="2 3">
    <name type="scientific">Austropuccinia psidii MF-1</name>
    <dbReference type="NCBI Taxonomy" id="1389203"/>
    <lineage>
        <taxon>Eukaryota</taxon>
        <taxon>Fungi</taxon>
        <taxon>Dikarya</taxon>
        <taxon>Basidiomycota</taxon>
        <taxon>Pucciniomycotina</taxon>
        <taxon>Pucciniomycetes</taxon>
        <taxon>Pucciniales</taxon>
        <taxon>Sphaerophragmiaceae</taxon>
        <taxon>Austropuccinia</taxon>
    </lineage>
</organism>
<feature type="region of interest" description="Disordered" evidence="1">
    <location>
        <begin position="51"/>
        <end position="80"/>
    </location>
</feature>
<sequence length="80" mass="8394">MPSTRSGGSYSPSSSSQEGYRRDYGISQSVAEGGGSVNEFKTKKLCHSETDNAALPSKKAETATGSLCGHVQNQPEGLQQ</sequence>
<dbReference type="AlphaFoldDB" id="A0A9Q3CP43"/>
<feature type="compositionally biased region" description="Polar residues" evidence="1">
    <location>
        <begin position="71"/>
        <end position="80"/>
    </location>
</feature>